<dbReference type="EMBL" id="CAJHUC010001606">
    <property type="protein sequence ID" value="CAD7701689.1"/>
    <property type="molecule type" value="Genomic_DNA"/>
</dbReference>
<evidence type="ECO:0000256" key="2">
    <source>
        <dbReference type="ARBA" id="ARBA00022741"/>
    </source>
</evidence>
<dbReference type="SUPFAM" id="SSF52540">
    <property type="entry name" value="P-loop containing nucleoside triphosphate hydrolases"/>
    <property type="match status" value="1"/>
</dbReference>
<comment type="caution">
    <text evidence="8">The sequence shown here is derived from an EMBL/GenBank/DDBJ whole genome shotgun (WGS) entry which is preliminary data.</text>
</comment>
<dbReference type="GO" id="GO:0005524">
    <property type="term" value="F:ATP binding"/>
    <property type="evidence" value="ECO:0007669"/>
    <property type="project" value="UniProtKB-KW"/>
</dbReference>
<keyword evidence="5" id="KW-0496">Mitochondrion</keyword>
<keyword evidence="3" id="KW-0472">Membrane</keyword>
<evidence type="ECO:0000313" key="9">
    <source>
        <dbReference type="Proteomes" id="UP000708148"/>
    </source>
</evidence>
<evidence type="ECO:0000256" key="4">
    <source>
        <dbReference type="ARBA" id="ARBA00022840"/>
    </source>
</evidence>
<dbReference type="Gene3D" id="3.40.50.300">
    <property type="entry name" value="P-loop containing nucleotide triphosphate hydrolases"/>
    <property type="match status" value="1"/>
</dbReference>
<feature type="region of interest" description="Disordered" evidence="6">
    <location>
        <begin position="1140"/>
        <end position="1205"/>
    </location>
</feature>
<feature type="compositionally biased region" description="Basic and acidic residues" evidence="6">
    <location>
        <begin position="1178"/>
        <end position="1191"/>
    </location>
</feature>
<dbReference type="SMART" id="SM00382">
    <property type="entry name" value="AAA"/>
    <property type="match status" value="1"/>
</dbReference>
<evidence type="ECO:0000256" key="3">
    <source>
        <dbReference type="ARBA" id="ARBA00022787"/>
    </source>
</evidence>
<dbReference type="InterPro" id="IPR041569">
    <property type="entry name" value="AAA_lid_3"/>
</dbReference>
<dbReference type="InterPro" id="IPR003593">
    <property type="entry name" value="AAA+_ATPase"/>
</dbReference>
<dbReference type="Proteomes" id="UP000708148">
    <property type="component" value="Unassembled WGS sequence"/>
</dbReference>
<dbReference type="InterPro" id="IPR051701">
    <property type="entry name" value="Mito_OM_Translocase_MSP1"/>
</dbReference>
<feature type="region of interest" description="Disordered" evidence="6">
    <location>
        <begin position="225"/>
        <end position="255"/>
    </location>
</feature>
<feature type="domain" description="AAA+ ATPase" evidence="7">
    <location>
        <begin position="946"/>
        <end position="1084"/>
    </location>
</feature>
<proteinExistence type="predicted"/>
<reference evidence="8" key="1">
    <citation type="submission" date="2020-12" db="EMBL/GenBank/DDBJ databases">
        <authorList>
            <person name="Iha C."/>
        </authorList>
    </citation>
    <scope>NUCLEOTIDE SEQUENCE</scope>
</reference>
<evidence type="ECO:0000313" key="8">
    <source>
        <dbReference type="EMBL" id="CAD7701689.1"/>
    </source>
</evidence>
<dbReference type="PROSITE" id="PS00674">
    <property type="entry name" value="AAA"/>
    <property type="match status" value="1"/>
</dbReference>
<dbReference type="PANTHER" id="PTHR45644:SF56">
    <property type="entry name" value="AAA ATPASE, PUTATIVE (AFU_ORTHOLOGUE AFUA_2G12920)-RELATED"/>
    <property type="match status" value="1"/>
</dbReference>
<dbReference type="GO" id="GO:0016887">
    <property type="term" value="F:ATP hydrolysis activity"/>
    <property type="evidence" value="ECO:0007669"/>
    <property type="project" value="InterPro"/>
</dbReference>
<feature type="compositionally biased region" description="Pro residues" evidence="6">
    <location>
        <begin position="307"/>
        <end position="316"/>
    </location>
</feature>
<evidence type="ECO:0000256" key="6">
    <source>
        <dbReference type="SAM" id="MobiDB-lite"/>
    </source>
</evidence>
<dbReference type="Pfam" id="PF17862">
    <property type="entry name" value="AAA_lid_3"/>
    <property type="match status" value="1"/>
</dbReference>
<organism evidence="8 9">
    <name type="scientific">Ostreobium quekettii</name>
    <dbReference type="NCBI Taxonomy" id="121088"/>
    <lineage>
        <taxon>Eukaryota</taxon>
        <taxon>Viridiplantae</taxon>
        <taxon>Chlorophyta</taxon>
        <taxon>core chlorophytes</taxon>
        <taxon>Ulvophyceae</taxon>
        <taxon>TCBD clade</taxon>
        <taxon>Bryopsidales</taxon>
        <taxon>Ostreobineae</taxon>
        <taxon>Ostreobiaceae</taxon>
        <taxon>Ostreobium</taxon>
    </lineage>
</organism>
<dbReference type="Pfam" id="PF00004">
    <property type="entry name" value="AAA"/>
    <property type="match status" value="1"/>
</dbReference>
<feature type="compositionally biased region" description="Basic and acidic residues" evidence="6">
    <location>
        <begin position="1140"/>
        <end position="1156"/>
    </location>
</feature>
<dbReference type="Gene3D" id="1.10.8.60">
    <property type="match status" value="1"/>
</dbReference>
<keyword evidence="4" id="KW-0067">ATP-binding</keyword>
<dbReference type="InterPro" id="IPR003960">
    <property type="entry name" value="ATPase_AAA_CS"/>
</dbReference>
<dbReference type="InterPro" id="IPR027417">
    <property type="entry name" value="P-loop_NTPase"/>
</dbReference>
<name>A0A8S1J658_9CHLO</name>
<dbReference type="OrthoDB" id="510888at2759"/>
<dbReference type="PANTHER" id="PTHR45644">
    <property type="entry name" value="AAA ATPASE, PUTATIVE (AFU_ORTHOLOGUE AFUA_2G12920)-RELATED-RELATED"/>
    <property type="match status" value="1"/>
</dbReference>
<comment type="subcellular location">
    <subcellularLocation>
        <location evidence="1">Mitochondrion outer membrane</location>
        <topology evidence="1">Single-pass membrane protein</topology>
    </subcellularLocation>
</comment>
<dbReference type="Pfam" id="PF24933">
    <property type="entry name" value="DUF7751"/>
    <property type="match status" value="1"/>
</dbReference>
<dbReference type="InterPro" id="IPR003959">
    <property type="entry name" value="ATPase_AAA_core"/>
</dbReference>
<evidence type="ECO:0000256" key="5">
    <source>
        <dbReference type="ARBA" id="ARBA00023128"/>
    </source>
</evidence>
<evidence type="ECO:0000256" key="1">
    <source>
        <dbReference type="ARBA" id="ARBA00004572"/>
    </source>
</evidence>
<sequence>MVLLGRGPPSAFHFACSNGSVAVLFAERNLSFVQLDRKTVTLHCLSPANLVTVNGAPVAKDSKMQVRGGDEINIMGTNQYSYIFQRCESPVSTAMAPVPPAAVQVAGTAVGTPVANARLCDGELDGPVGLPLSAAAPDVNLVDGRDAAAVSLDPECADVSQTDGLPQPGLAGLLVGEREGTEVDDDPQPHVGTPHQMLAPSTISPSSPHLLVGHRVVLKPNQRPLYPKASRVAGDVQRRSQAAQEDQPVKEEGQAAVGVEAPSGEACMVKEPTFLKPLQSVTSPGELGDGGAPDHVPVAARDRKGEPPPLGGPPQKWPSEDAKAGRLLEGLREDFHQMVVDPDNLGMSFDDLPYPIGKGLKDRLLYTAFLHVKRQVYTSFVSELPSMSPRILLSGPYGSSRCQEAIVRALAHEVGSKVVAYDRALLGLECEPWDETGEEAGGAGAADDADDIDFLDDLDGKTLGGSSSEALSVRHHPAAGGNSSVGHRKRIRGGMGGYATSTAPIGHAGTKEKGKGKSSLKIFKKGDRVVYTGAGSHAQPLGVGLRSGSSHSAHLVGFSQSVQGYLCNPGIISRSGRDHGATNTNRGPWYGCPGKVVLVWKENPKKVGVCFDYVVPGGIDLGRLCEEGHGFFCSPQDLKLEGSGRAQEQEALVIDALFDVVGELSTKGPVTLMLKDVEKSVAGSSERCSHFKRRLDALRGPVLVVGLHTADARRDRPQGGLFSRLGPSPGALLELGFLDSLRWEDKAIQRSESSKTMKLLSRLLPNRCTLHAPSTEGALAGWKKLIEHDVNLMREDSNRQKIAAILSRCTVECPELDLVVIRDTSLRQDNAERLVGLAVAHSLKKNEEPELQGGRLVLRAEDFQAAAEVYRNLQTEMMPSRLGLKEVVTDNEYERRLLGEVVPPEEVGVGFDDIGALESVKRTLKEVVMLPLQRPELFARGQLLKPTKGVLLFGPPGTGKTMLAKAVAAESGANFINVSVATVASKWFGEGEKYVRALFSLAHKIAPSVIFIDEVDSLLGRRDKNGEHEAMRKIKNEFMAGWDGLKTKESDRVLVLAATNRPMDLDEAVIRRMPRRLLVDLPNRDNRVKILSVILREEELESRFSFDELATMTEGYSGSDLKNMCLAAAFQPVRDHLAKEKDGQVDGARDGKEAAAADKSAGPSTSQQAADDAMEEAEERRAVESSGEDNRGMVAESSVPRGGEAGQATVLALKPSASGGARDDAVAEGRQPAVKLRSITMGDFRAAMKEVGSSVSADAINMTELRQWNEMYGEGGSRRETSLPYFL</sequence>
<gene>
    <name evidence="8" type="ORF">OSTQU699_LOCUS7046</name>
</gene>
<dbReference type="GO" id="GO:0005741">
    <property type="term" value="C:mitochondrial outer membrane"/>
    <property type="evidence" value="ECO:0007669"/>
    <property type="project" value="UniProtKB-SubCell"/>
</dbReference>
<feature type="region of interest" description="Disordered" evidence="6">
    <location>
        <begin position="279"/>
        <end position="320"/>
    </location>
</feature>
<keyword evidence="9" id="KW-1185">Reference proteome</keyword>
<protein>
    <recommendedName>
        <fullName evidence="7">AAA+ ATPase domain-containing protein</fullName>
    </recommendedName>
</protein>
<keyword evidence="2" id="KW-0547">Nucleotide-binding</keyword>
<dbReference type="InterPro" id="IPR056653">
    <property type="entry name" value="DUF7751"/>
</dbReference>
<evidence type="ECO:0000259" key="7">
    <source>
        <dbReference type="SMART" id="SM00382"/>
    </source>
</evidence>
<accession>A0A8S1J658</accession>
<keyword evidence="3" id="KW-1000">Mitochondrion outer membrane</keyword>
<dbReference type="FunFam" id="3.40.50.300:FF:000416">
    <property type="entry name" value="p-loop nucleoside triphosphate hydrolase superfamily protein"/>
    <property type="match status" value="1"/>
</dbReference>